<feature type="region of interest" description="Disordered" evidence="2">
    <location>
        <begin position="310"/>
        <end position="337"/>
    </location>
</feature>
<feature type="region of interest" description="Disordered" evidence="2">
    <location>
        <begin position="190"/>
        <end position="216"/>
    </location>
</feature>
<accession>A0A8H2WC71</accession>
<dbReference type="InterPro" id="IPR052443">
    <property type="entry name" value="E3_ubiq-ligase_RNF220-like"/>
</dbReference>
<dbReference type="InterPro" id="IPR040178">
    <property type="entry name" value="RNF220_RING"/>
</dbReference>
<dbReference type="Proteomes" id="UP000663843">
    <property type="component" value="Unassembled WGS sequence"/>
</dbReference>
<name>A0A8H2WC71_9AGAM</name>
<dbReference type="PROSITE" id="PS50089">
    <property type="entry name" value="ZF_RING_2"/>
    <property type="match status" value="1"/>
</dbReference>
<feature type="region of interest" description="Disordered" evidence="2">
    <location>
        <begin position="124"/>
        <end position="144"/>
    </location>
</feature>
<organism evidence="4 5">
    <name type="scientific">Rhizoctonia solani</name>
    <dbReference type="NCBI Taxonomy" id="456999"/>
    <lineage>
        <taxon>Eukaryota</taxon>
        <taxon>Fungi</taxon>
        <taxon>Dikarya</taxon>
        <taxon>Basidiomycota</taxon>
        <taxon>Agaricomycotina</taxon>
        <taxon>Agaricomycetes</taxon>
        <taxon>Cantharellales</taxon>
        <taxon>Ceratobasidiaceae</taxon>
        <taxon>Rhizoctonia</taxon>
    </lineage>
</organism>
<proteinExistence type="predicted"/>
<dbReference type="CDD" id="cd16563">
    <property type="entry name" value="RING-HC_RNF220"/>
    <property type="match status" value="1"/>
</dbReference>
<dbReference type="InterPro" id="IPR031824">
    <property type="entry name" value="RNF220_mid"/>
</dbReference>
<dbReference type="GO" id="GO:0061630">
    <property type="term" value="F:ubiquitin protein ligase activity"/>
    <property type="evidence" value="ECO:0007669"/>
    <property type="project" value="TreeGrafter"/>
</dbReference>
<evidence type="ECO:0000259" key="3">
    <source>
        <dbReference type="PROSITE" id="PS50089"/>
    </source>
</evidence>
<feature type="domain" description="RING-type" evidence="3">
    <location>
        <begin position="386"/>
        <end position="425"/>
    </location>
</feature>
<dbReference type="InterPro" id="IPR013083">
    <property type="entry name" value="Znf_RING/FYVE/PHD"/>
</dbReference>
<dbReference type="SMART" id="SM00184">
    <property type="entry name" value="RING"/>
    <property type="match status" value="1"/>
</dbReference>
<feature type="region of interest" description="Disordered" evidence="2">
    <location>
        <begin position="1"/>
        <end position="53"/>
    </location>
</feature>
<keyword evidence="1" id="KW-0863">Zinc-finger</keyword>
<protein>
    <recommendedName>
        <fullName evidence="3">RING-type domain-containing protein</fullName>
    </recommendedName>
</protein>
<keyword evidence="1" id="KW-0479">Metal-binding</keyword>
<sequence length="438" mass="48780">MAASRLLRHAHNLRGSKRAGSEFEDEESAGGAGPSTSMHTSSEERPCKKSKQAETRLCPLCNKRIPLHMLAQHTEMELAKVNQVMHADSPDPTGREGMSYEHNSRRPAAVRARATLTALAPVRRYSNPHPQPTHPPPPRRTRHSIAMGPESMVERRQRRVGGMCPVCEDDVPEGLEEHVDRCLQDAVLPHRDRDHDHDHQRVGTPPTQNEPGPDEQELVRVTDFTDFRGTGYDIRDRNAPDVDEDLDVDGDEDTVLYGESQFFESDIIAGEEDNSESRQMTPADTDEPSTRLLRELVAARKMVITQRDVDIEGEEEDERVSVGSSADASMTWPPASASDGKDAQIEALLAQVKQLESALEHAKSQPAVLAKGRSSEGINDAAHTVCRICLDPFIEPVVSTGCWHLFCRECWLRSLGSTKYCPICKRITSTSNLRKVYM</sequence>
<evidence type="ECO:0000256" key="1">
    <source>
        <dbReference type="PROSITE-ProRule" id="PRU00175"/>
    </source>
</evidence>
<feature type="compositionally biased region" description="Basic residues" evidence="2">
    <location>
        <begin position="1"/>
        <end position="17"/>
    </location>
</feature>
<dbReference type="InterPro" id="IPR001841">
    <property type="entry name" value="Znf_RING"/>
</dbReference>
<feature type="compositionally biased region" description="Basic and acidic residues" evidence="2">
    <location>
        <begin position="41"/>
        <end position="53"/>
    </location>
</feature>
<evidence type="ECO:0000256" key="2">
    <source>
        <dbReference type="SAM" id="MobiDB-lite"/>
    </source>
</evidence>
<dbReference type="GO" id="GO:0008270">
    <property type="term" value="F:zinc ion binding"/>
    <property type="evidence" value="ECO:0007669"/>
    <property type="project" value="UniProtKB-KW"/>
</dbReference>
<dbReference type="Pfam" id="PF13923">
    <property type="entry name" value="zf-C3HC4_2"/>
    <property type="match status" value="1"/>
</dbReference>
<feature type="region of interest" description="Disordered" evidence="2">
    <location>
        <begin position="86"/>
        <end position="108"/>
    </location>
</feature>
<dbReference type="EMBL" id="CAJMWT010000900">
    <property type="protein sequence ID" value="CAE6362270.1"/>
    <property type="molecule type" value="Genomic_DNA"/>
</dbReference>
<feature type="compositionally biased region" description="Basic and acidic residues" evidence="2">
    <location>
        <begin position="190"/>
        <end position="201"/>
    </location>
</feature>
<feature type="region of interest" description="Disordered" evidence="2">
    <location>
        <begin position="270"/>
        <end position="289"/>
    </location>
</feature>
<dbReference type="SUPFAM" id="SSF57850">
    <property type="entry name" value="RING/U-box"/>
    <property type="match status" value="1"/>
</dbReference>
<dbReference type="Pfam" id="PF15926">
    <property type="entry name" value="RNF220"/>
    <property type="match status" value="1"/>
</dbReference>
<dbReference type="GO" id="GO:0016567">
    <property type="term" value="P:protein ubiquitination"/>
    <property type="evidence" value="ECO:0007669"/>
    <property type="project" value="TreeGrafter"/>
</dbReference>
<dbReference type="AlphaFoldDB" id="A0A8H2WC71"/>
<gene>
    <name evidence="4" type="ORF">RDB_LOCUS12818</name>
</gene>
<evidence type="ECO:0000313" key="5">
    <source>
        <dbReference type="Proteomes" id="UP000663843"/>
    </source>
</evidence>
<evidence type="ECO:0000313" key="4">
    <source>
        <dbReference type="EMBL" id="CAE6362270.1"/>
    </source>
</evidence>
<reference evidence="4" key="1">
    <citation type="submission" date="2021-01" db="EMBL/GenBank/DDBJ databases">
        <authorList>
            <person name="Kaushik A."/>
        </authorList>
    </citation>
    <scope>NUCLEOTIDE SEQUENCE</scope>
    <source>
        <strain evidence="4">AG2-2IIIB</strain>
    </source>
</reference>
<dbReference type="PANTHER" id="PTHR13459:SF1">
    <property type="entry name" value="E3 UBIQUITIN-PROTEIN LIGASE RNF220 ISOFORM X1"/>
    <property type="match status" value="1"/>
</dbReference>
<dbReference type="Gene3D" id="3.30.40.10">
    <property type="entry name" value="Zinc/RING finger domain, C3HC4 (zinc finger)"/>
    <property type="match status" value="1"/>
</dbReference>
<keyword evidence="1" id="KW-0862">Zinc</keyword>
<dbReference type="PANTHER" id="PTHR13459">
    <property type="entry name" value="E3 UBIQUITIN-PROTEIN LIGASE RNF220 ISOFORM X1"/>
    <property type="match status" value="1"/>
</dbReference>
<comment type="caution">
    <text evidence="4">The sequence shown here is derived from an EMBL/GenBank/DDBJ whole genome shotgun (WGS) entry which is preliminary data.</text>
</comment>